<dbReference type="AlphaFoldDB" id="A0A1I7HUT6"/>
<reference evidence="2 3" key="1">
    <citation type="submission" date="2016-10" db="EMBL/GenBank/DDBJ databases">
        <authorList>
            <person name="de Groot N.N."/>
        </authorList>
    </citation>
    <scope>NUCLEOTIDE SEQUENCE [LARGE SCALE GENOMIC DNA]</scope>
    <source>
        <strain evidence="2 3">CGMCC 1.12333</strain>
    </source>
</reference>
<gene>
    <name evidence="2" type="ORF">SAMN05216480_11131</name>
</gene>
<dbReference type="STRING" id="1224947.SAMN05216480_11131"/>
<sequence length="214" mass="24709">MVKRILNPIHLVIGATGAIAFLLLLIRVKQSQSVFLLFLIWNLFLAYVPLIISNVITYFKLKKFSLPMSLIGWLLFLPNAPYIITDFIHLHKSSTFFWLDAFSIGFFALSGFLAGIFSLIQIQYYLQAYLSKRFINIITWIISFASGFGIYLGRFLRWNSWDILQHPLALIKDILRIIIQPHTHQLAWGVTVGFGGLFIFCYVLLYNSVQPKKE</sequence>
<dbReference type="RefSeq" id="WP_093025696.1">
    <property type="nucleotide sequence ID" value="NZ_FPBK01000011.1"/>
</dbReference>
<evidence type="ECO:0000313" key="2">
    <source>
        <dbReference type="EMBL" id="SFU64339.1"/>
    </source>
</evidence>
<organism evidence="2 3">
    <name type="scientific">Pustulibacterium marinum</name>
    <dbReference type="NCBI Taxonomy" id="1224947"/>
    <lineage>
        <taxon>Bacteria</taxon>
        <taxon>Pseudomonadati</taxon>
        <taxon>Bacteroidota</taxon>
        <taxon>Flavobacteriia</taxon>
        <taxon>Flavobacteriales</taxon>
        <taxon>Flavobacteriaceae</taxon>
        <taxon>Pustulibacterium</taxon>
    </lineage>
</organism>
<feature type="transmembrane region" description="Helical" evidence="1">
    <location>
        <begin position="9"/>
        <end position="28"/>
    </location>
</feature>
<feature type="transmembrane region" description="Helical" evidence="1">
    <location>
        <begin position="96"/>
        <end position="122"/>
    </location>
</feature>
<protein>
    <submittedName>
        <fullName evidence="2">Uncharacterized membrane protein</fullName>
    </submittedName>
</protein>
<evidence type="ECO:0000256" key="1">
    <source>
        <dbReference type="SAM" id="Phobius"/>
    </source>
</evidence>
<keyword evidence="1" id="KW-0472">Membrane</keyword>
<evidence type="ECO:0000313" key="3">
    <source>
        <dbReference type="Proteomes" id="UP000199138"/>
    </source>
</evidence>
<feature type="transmembrane region" description="Helical" evidence="1">
    <location>
        <begin position="134"/>
        <end position="152"/>
    </location>
</feature>
<keyword evidence="1" id="KW-1133">Transmembrane helix</keyword>
<feature type="transmembrane region" description="Helical" evidence="1">
    <location>
        <begin position="34"/>
        <end position="52"/>
    </location>
</feature>
<dbReference type="Pfam" id="PF07099">
    <property type="entry name" value="DUF1361"/>
    <property type="match status" value="1"/>
</dbReference>
<dbReference type="Proteomes" id="UP000199138">
    <property type="component" value="Unassembled WGS sequence"/>
</dbReference>
<accession>A0A1I7HUT6</accession>
<proteinExistence type="predicted"/>
<name>A0A1I7HUT6_9FLAO</name>
<feature type="transmembrane region" description="Helical" evidence="1">
    <location>
        <begin position="186"/>
        <end position="205"/>
    </location>
</feature>
<keyword evidence="1" id="KW-0812">Transmembrane</keyword>
<keyword evidence="3" id="KW-1185">Reference proteome</keyword>
<feature type="transmembrane region" description="Helical" evidence="1">
    <location>
        <begin position="64"/>
        <end position="84"/>
    </location>
</feature>
<dbReference type="OrthoDB" id="4540541at2"/>
<dbReference type="EMBL" id="FPBK01000011">
    <property type="protein sequence ID" value="SFU64339.1"/>
    <property type="molecule type" value="Genomic_DNA"/>
</dbReference>
<dbReference type="InterPro" id="IPR009793">
    <property type="entry name" value="DUF1361"/>
</dbReference>